<evidence type="ECO:0000313" key="2">
    <source>
        <dbReference type="EMBL" id="OAX37167.1"/>
    </source>
</evidence>
<proteinExistence type="predicted"/>
<keyword evidence="1" id="KW-0472">Membrane</keyword>
<evidence type="ECO:0000256" key="1">
    <source>
        <dbReference type="SAM" id="Phobius"/>
    </source>
</evidence>
<feature type="non-terminal residue" evidence="2">
    <location>
        <position position="1"/>
    </location>
</feature>
<evidence type="ECO:0000313" key="3">
    <source>
        <dbReference type="Proteomes" id="UP000092154"/>
    </source>
</evidence>
<keyword evidence="3" id="KW-1185">Reference proteome</keyword>
<gene>
    <name evidence="2" type="ORF">K503DRAFT_693799</name>
</gene>
<dbReference type="AlphaFoldDB" id="A0A1B7MX56"/>
<protein>
    <submittedName>
        <fullName evidence="2">Uncharacterized protein</fullName>
    </submittedName>
</protein>
<keyword evidence="1" id="KW-1133">Transmembrane helix</keyword>
<dbReference type="Proteomes" id="UP000092154">
    <property type="component" value="Unassembled WGS sequence"/>
</dbReference>
<organism evidence="2 3">
    <name type="scientific">Rhizopogon vinicolor AM-OR11-026</name>
    <dbReference type="NCBI Taxonomy" id="1314800"/>
    <lineage>
        <taxon>Eukaryota</taxon>
        <taxon>Fungi</taxon>
        <taxon>Dikarya</taxon>
        <taxon>Basidiomycota</taxon>
        <taxon>Agaricomycotina</taxon>
        <taxon>Agaricomycetes</taxon>
        <taxon>Agaricomycetidae</taxon>
        <taxon>Boletales</taxon>
        <taxon>Suillineae</taxon>
        <taxon>Rhizopogonaceae</taxon>
        <taxon>Rhizopogon</taxon>
    </lineage>
</organism>
<feature type="transmembrane region" description="Helical" evidence="1">
    <location>
        <begin position="74"/>
        <end position="94"/>
    </location>
</feature>
<feature type="transmembrane region" description="Helical" evidence="1">
    <location>
        <begin position="21"/>
        <end position="42"/>
    </location>
</feature>
<dbReference type="InParanoid" id="A0A1B7MX56"/>
<dbReference type="OrthoDB" id="2679643at2759"/>
<feature type="transmembrane region" description="Helical" evidence="1">
    <location>
        <begin position="115"/>
        <end position="136"/>
    </location>
</feature>
<keyword evidence="1" id="KW-0812">Transmembrane</keyword>
<accession>A0A1B7MX56</accession>
<name>A0A1B7MX56_9AGAM</name>
<dbReference type="EMBL" id="KV448368">
    <property type="protein sequence ID" value="OAX37167.1"/>
    <property type="molecule type" value="Genomic_DNA"/>
</dbReference>
<reference evidence="2 3" key="1">
    <citation type="submission" date="2016-06" db="EMBL/GenBank/DDBJ databases">
        <title>Comparative genomics of the ectomycorrhizal sister species Rhizopogon vinicolor and Rhizopogon vesiculosus (Basidiomycota: Boletales) reveals a divergence of the mating type B locus.</title>
        <authorList>
            <consortium name="DOE Joint Genome Institute"/>
            <person name="Mujic A.B."/>
            <person name="Kuo A."/>
            <person name="Tritt A."/>
            <person name="Lipzen A."/>
            <person name="Chen C."/>
            <person name="Johnson J."/>
            <person name="Sharma A."/>
            <person name="Barry K."/>
            <person name="Grigoriev I.V."/>
            <person name="Spatafora J.W."/>
        </authorList>
    </citation>
    <scope>NUCLEOTIDE SEQUENCE [LARGE SCALE GENOMIC DNA]</scope>
    <source>
        <strain evidence="2 3">AM-OR11-026</strain>
    </source>
</reference>
<sequence length="221" mass="24121">ITGILFLRVWYMYSHSTLARAAACLSYAACTVSSMTLLGLSLPSLVSYASVQIESEILHLPGCSAPSPSTIWKVFLPSTVIHTILFGFTIARVMRVSHDLRMDQLMLRLGRDGGLVFFVSMASATFSAVGARLIWVPIVSCPLFNSSQLAISAVAVSRLMLSIRSLAGKLGINQDWVFNPSELSRVNWRAVYSDYGHSIVVEMDTHEPVLSSDPGFSKSIC</sequence>